<evidence type="ECO:0000256" key="1">
    <source>
        <dbReference type="ARBA" id="ARBA00022448"/>
    </source>
</evidence>
<organism evidence="12 13">
    <name type="scientific">Arthrobacter oryzae</name>
    <dbReference type="NCBI Taxonomy" id="409290"/>
    <lineage>
        <taxon>Bacteria</taxon>
        <taxon>Bacillati</taxon>
        <taxon>Actinomycetota</taxon>
        <taxon>Actinomycetes</taxon>
        <taxon>Micrococcales</taxon>
        <taxon>Micrococcaceae</taxon>
        <taxon>Arthrobacter</taxon>
    </lineage>
</organism>
<comment type="similarity">
    <text evidence="11">Belongs to the KdpC family.</text>
</comment>
<dbReference type="GO" id="GO:0008556">
    <property type="term" value="F:P-type potassium transmembrane transporter activity"/>
    <property type="evidence" value="ECO:0007669"/>
    <property type="project" value="InterPro"/>
</dbReference>
<reference evidence="12 13" key="1">
    <citation type="submission" date="2018-10" db="EMBL/GenBank/DDBJ databases">
        <title>Genomic Encyclopedia of Type Strains, Phase IV (KMG-IV): sequencing the most valuable type-strain genomes for metagenomic binning, comparative biology and taxonomic classification.</title>
        <authorList>
            <person name="Goeker M."/>
        </authorList>
    </citation>
    <scope>NUCLEOTIDE SEQUENCE [LARGE SCALE GENOMIC DNA]</scope>
    <source>
        <strain evidence="12 13">DSM 25586</strain>
    </source>
</reference>
<comment type="subunit">
    <text evidence="11">The system is composed of three essential subunits: KdpA, KdpB and KdpC.</text>
</comment>
<keyword evidence="1 11" id="KW-0813">Transport</keyword>
<dbReference type="EMBL" id="RBIR01000001">
    <property type="protein sequence ID" value="RKR29959.1"/>
    <property type="molecule type" value="Genomic_DNA"/>
</dbReference>
<proteinExistence type="inferred from homology"/>
<dbReference type="GO" id="GO:0005886">
    <property type="term" value="C:plasma membrane"/>
    <property type="evidence" value="ECO:0007669"/>
    <property type="project" value="UniProtKB-SubCell"/>
</dbReference>
<evidence type="ECO:0000313" key="13">
    <source>
        <dbReference type="Proteomes" id="UP000276055"/>
    </source>
</evidence>
<keyword evidence="7 11" id="KW-0630">Potassium</keyword>
<evidence type="ECO:0000256" key="11">
    <source>
        <dbReference type="HAMAP-Rule" id="MF_00276"/>
    </source>
</evidence>
<dbReference type="InterPro" id="IPR003820">
    <property type="entry name" value="KdpC"/>
</dbReference>
<sequence length="203" mass="20712">MNALTGYLRQAGTAVRFLLFATLVLGVAYPLAVFGAGQLIAPYQANGSIIRDSAGTPAASALIAQVSTTDAGAQDPRWFHARPSAVKWDPASSSASNLGPNDPTLLDTVTANRTAVAAAEGISKDQVPADAVTASGSGLDPDISPAYAKLQVRRVAAARHLSADTVMSLVTKHTTSGLTAFLGQPSVNVTALNVDLSATAQAK</sequence>
<dbReference type="PANTHER" id="PTHR30042:SF2">
    <property type="entry name" value="POTASSIUM-TRANSPORTING ATPASE KDPC SUBUNIT"/>
    <property type="match status" value="1"/>
</dbReference>
<dbReference type="AlphaFoldDB" id="A0A495FN38"/>
<evidence type="ECO:0000256" key="2">
    <source>
        <dbReference type="ARBA" id="ARBA00022475"/>
    </source>
</evidence>
<dbReference type="OrthoDB" id="9788285at2"/>
<evidence type="ECO:0000256" key="4">
    <source>
        <dbReference type="ARBA" id="ARBA00022692"/>
    </source>
</evidence>
<evidence type="ECO:0000256" key="7">
    <source>
        <dbReference type="ARBA" id="ARBA00022958"/>
    </source>
</evidence>
<dbReference type="GO" id="GO:0005524">
    <property type="term" value="F:ATP binding"/>
    <property type="evidence" value="ECO:0007669"/>
    <property type="project" value="UniProtKB-UniRule"/>
</dbReference>
<comment type="caution">
    <text evidence="12">The sequence shown here is derived from an EMBL/GenBank/DDBJ whole genome shotgun (WGS) entry which is preliminary data.</text>
</comment>
<evidence type="ECO:0000256" key="3">
    <source>
        <dbReference type="ARBA" id="ARBA00022538"/>
    </source>
</evidence>
<dbReference type="NCBIfam" id="NF001454">
    <property type="entry name" value="PRK00315.1"/>
    <property type="match status" value="1"/>
</dbReference>
<keyword evidence="8 11" id="KW-1133">Transmembrane helix</keyword>
<keyword evidence="4 11" id="KW-0812">Transmembrane</keyword>
<keyword evidence="5 11" id="KW-0547">Nucleotide-binding</keyword>
<comment type="function">
    <text evidence="11">Part of the high-affinity ATP-driven potassium transport (or Kdp) system, which catalyzes the hydrolysis of ATP coupled with the electrogenic transport of potassium into the cytoplasm. This subunit acts as a catalytic chaperone that increases the ATP-binding affinity of the ATP-hydrolyzing subunit KdpB by the formation of a transient KdpB/KdpC/ATP ternary complex.</text>
</comment>
<dbReference type="PANTHER" id="PTHR30042">
    <property type="entry name" value="POTASSIUM-TRANSPORTING ATPASE C CHAIN"/>
    <property type="match status" value="1"/>
</dbReference>
<dbReference type="HAMAP" id="MF_00276">
    <property type="entry name" value="KdpC"/>
    <property type="match status" value="1"/>
</dbReference>
<protein>
    <recommendedName>
        <fullName evidence="11">Potassium-transporting ATPase KdpC subunit</fullName>
    </recommendedName>
    <alternativeName>
        <fullName evidence="11">ATP phosphohydrolase [potassium-transporting] C chain</fullName>
    </alternativeName>
    <alternativeName>
        <fullName evidence="11">Potassium-binding and translocating subunit C</fullName>
    </alternativeName>
    <alternativeName>
        <fullName evidence="11">Potassium-translocating ATPase C chain</fullName>
    </alternativeName>
</protein>
<keyword evidence="6 11" id="KW-0067">ATP-binding</keyword>
<evidence type="ECO:0000256" key="10">
    <source>
        <dbReference type="ARBA" id="ARBA00023136"/>
    </source>
</evidence>
<dbReference type="Proteomes" id="UP000276055">
    <property type="component" value="Unassembled WGS sequence"/>
</dbReference>
<dbReference type="NCBIfam" id="TIGR00681">
    <property type="entry name" value="kdpC"/>
    <property type="match status" value="1"/>
</dbReference>
<accession>A0A495FN38</accession>
<name>A0A495FN38_9MICC</name>
<keyword evidence="2 11" id="KW-1003">Cell membrane</keyword>
<keyword evidence="9 11" id="KW-0406">Ion transport</keyword>
<evidence type="ECO:0000256" key="8">
    <source>
        <dbReference type="ARBA" id="ARBA00022989"/>
    </source>
</evidence>
<feature type="transmembrane region" description="Helical" evidence="11">
    <location>
        <begin position="17"/>
        <end position="41"/>
    </location>
</feature>
<evidence type="ECO:0000313" key="12">
    <source>
        <dbReference type="EMBL" id="RKR29959.1"/>
    </source>
</evidence>
<dbReference type="Pfam" id="PF02669">
    <property type="entry name" value="KdpC"/>
    <property type="match status" value="1"/>
</dbReference>
<keyword evidence="10 11" id="KW-0472">Membrane</keyword>
<dbReference type="PIRSF" id="PIRSF001296">
    <property type="entry name" value="K_ATPase_KdpC"/>
    <property type="match status" value="1"/>
</dbReference>
<keyword evidence="3 11" id="KW-0633">Potassium transport</keyword>
<evidence type="ECO:0000256" key="9">
    <source>
        <dbReference type="ARBA" id="ARBA00023065"/>
    </source>
</evidence>
<evidence type="ECO:0000256" key="6">
    <source>
        <dbReference type="ARBA" id="ARBA00022840"/>
    </source>
</evidence>
<gene>
    <name evidence="11" type="primary">kdpC</name>
    <name evidence="12" type="ORF">C8D78_0277</name>
</gene>
<comment type="subcellular location">
    <subcellularLocation>
        <location evidence="11">Cell membrane</location>
        <topology evidence="11">Single-pass membrane protein</topology>
    </subcellularLocation>
</comment>
<evidence type="ECO:0000256" key="5">
    <source>
        <dbReference type="ARBA" id="ARBA00022741"/>
    </source>
</evidence>
<dbReference type="RefSeq" id="WP_120950087.1">
    <property type="nucleotide sequence ID" value="NZ_RBIR01000001.1"/>
</dbReference>